<sequence length="199" mass="22622">MSVKIVLTPYEDLPTGVDWPEQTPIVIKRLQELLCSYPGGEVEYRIKETNHGIGADWPTITLELLGIASVLFFAIPALHKKIRETLTEWKTIKKELDSFCEWLIGKEPVFSYSIEKAFLDALGHLESKTDILELELIEAIQIPGKSGAPVPGFETSPRLYYLFLFREDNECAYVLLLDSESKIVVYKSLGLDPRYADNR</sequence>
<evidence type="ECO:0000313" key="1">
    <source>
        <dbReference type="EMBL" id="TET47487.1"/>
    </source>
</evidence>
<dbReference type="EMBL" id="SOJN01000019">
    <property type="protein sequence ID" value="TET47487.1"/>
    <property type="molecule type" value="Genomic_DNA"/>
</dbReference>
<protein>
    <submittedName>
        <fullName evidence="1">Uncharacterized protein</fullName>
    </submittedName>
</protein>
<evidence type="ECO:0000313" key="2">
    <source>
        <dbReference type="Proteomes" id="UP000315525"/>
    </source>
</evidence>
<organism evidence="1 2">
    <name type="scientific">candidate division TA06 bacterium</name>
    <dbReference type="NCBI Taxonomy" id="2250710"/>
    <lineage>
        <taxon>Bacteria</taxon>
        <taxon>Bacteria division TA06</taxon>
    </lineage>
</organism>
<proteinExistence type="predicted"/>
<name>A0A523UY91_UNCT6</name>
<comment type="caution">
    <text evidence="1">The sequence shown here is derived from an EMBL/GenBank/DDBJ whole genome shotgun (WGS) entry which is preliminary data.</text>
</comment>
<gene>
    <name evidence="1" type="ORF">E3J62_01265</name>
</gene>
<dbReference type="AlphaFoldDB" id="A0A523UY91"/>
<accession>A0A523UY91</accession>
<reference evidence="1 2" key="1">
    <citation type="submission" date="2019-03" db="EMBL/GenBank/DDBJ databases">
        <title>Metabolic potential of uncultured bacteria and archaea associated with petroleum seepage in deep-sea sediments.</title>
        <authorList>
            <person name="Dong X."/>
            <person name="Hubert C."/>
        </authorList>
    </citation>
    <scope>NUCLEOTIDE SEQUENCE [LARGE SCALE GENOMIC DNA]</scope>
    <source>
        <strain evidence="1">E44_bin18</strain>
    </source>
</reference>
<dbReference type="Proteomes" id="UP000315525">
    <property type="component" value="Unassembled WGS sequence"/>
</dbReference>